<gene>
    <name evidence="1" type="ORF">AN618_15090</name>
</gene>
<dbReference type="EMBL" id="LOED01000018">
    <property type="protein sequence ID" value="KXG76616.1"/>
    <property type="molecule type" value="Genomic_DNA"/>
</dbReference>
<comment type="caution">
    <text evidence="1">The sequence shown here is derived from an EMBL/GenBank/DDBJ whole genome shotgun (WGS) entry which is preliminary data.</text>
</comment>
<organism evidence="1 2">
    <name type="scientific">Fervidicola ferrireducens</name>
    <dbReference type="NCBI Taxonomy" id="520764"/>
    <lineage>
        <taxon>Bacteria</taxon>
        <taxon>Bacillati</taxon>
        <taxon>Bacillota</taxon>
        <taxon>Clostridia</taxon>
        <taxon>Thermosediminibacterales</taxon>
        <taxon>Thermosediminibacteraceae</taxon>
        <taxon>Fervidicola</taxon>
    </lineage>
</organism>
<evidence type="ECO:0000313" key="1">
    <source>
        <dbReference type="EMBL" id="KXG76616.1"/>
    </source>
</evidence>
<dbReference type="STRING" id="520764.AN618_15090"/>
<proteinExistence type="predicted"/>
<accession>A0A140L7U1</accession>
<dbReference type="AlphaFoldDB" id="A0A140L7U1"/>
<sequence length="352" mass="40334">MSTTYVSGKKFSIYLPLEKKSRKAFFVVEDLEGMDSIEGTEIITTGSSILKLHLLDLTAMLLQSATPQEFVSGLIGEEIGLEVLGPPVEIEGKTAEESYKAEIQAIRKAIKLWLQAPVNKKVPFLPENAPKELHEKYSKLSPKKRFLLFASNTAHDRGDYILPASDIDFSPYRMFVSDSMEFLRYCLMIRQKEFSTEIVPYSKPPKKPITRPIEIEGTPYVIKDLFFIKNYSRSIGYRYSSRWILPLVWADILYCVQNDIPAQFCKTCGSLFVAESPTQDYRQVYCSPECRKKAKKYDPSQEKEAQRLYKAFLRGKISAEEYVKLARKKGLRVIGEKHEDSKIKPFLKNSST</sequence>
<keyword evidence="2" id="KW-1185">Reference proteome</keyword>
<dbReference type="InParanoid" id="A0A140L7U1"/>
<name>A0A140L7U1_9FIRM</name>
<dbReference type="Proteomes" id="UP000070427">
    <property type="component" value="Unassembled WGS sequence"/>
</dbReference>
<reference evidence="1 2" key="1">
    <citation type="submission" date="2015-12" db="EMBL/GenBank/DDBJ databases">
        <title>Draft genome sequnece of Fervidicola ferrireducens strain Y170.</title>
        <authorList>
            <person name="Patel B.K."/>
        </authorList>
    </citation>
    <scope>NUCLEOTIDE SEQUENCE [LARGE SCALE GENOMIC DNA]</scope>
    <source>
        <strain evidence="1 2">Y170</strain>
    </source>
</reference>
<evidence type="ECO:0000313" key="2">
    <source>
        <dbReference type="Proteomes" id="UP000070427"/>
    </source>
</evidence>
<protein>
    <submittedName>
        <fullName evidence="1">Uncharacterized protein</fullName>
    </submittedName>
</protein>